<reference evidence="4" key="1">
    <citation type="submission" date="2023-04" db="EMBL/GenBank/DDBJ databases">
        <title>Phytophthora fragariaefolia NBRC 109709.</title>
        <authorList>
            <person name="Ichikawa N."/>
            <person name="Sato H."/>
            <person name="Tonouchi N."/>
        </authorList>
    </citation>
    <scope>NUCLEOTIDE SEQUENCE</scope>
    <source>
        <strain evidence="4">NBRC 109709</strain>
    </source>
</reference>
<proteinExistence type="predicted"/>
<dbReference type="InterPro" id="IPR050863">
    <property type="entry name" value="CenT-Element_Derived"/>
</dbReference>
<feature type="region of interest" description="Disordered" evidence="2">
    <location>
        <begin position="49"/>
        <end position="69"/>
    </location>
</feature>
<evidence type="ECO:0000259" key="3">
    <source>
        <dbReference type="PROSITE" id="PS51253"/>
    </source>
</evidence>
<name>A0A9W6XW04_9STRA</name>
<gene>
    <name evidence="4" type="ORF">Pfra01_001860200</name>
</gene>
<dbReference type="InterPro" id="IPR006600">
    <property type="entry name" value="HTH_CenpB_DNA-bd_dom"/>
</dbReference>
<evidence type="ECO:0000313" key="4">
    <source>
        <dbReference type="EMBL" id="GMF48296.1"/>
    </source>
</evidence>
<dbReference type="Gene3D" id="1.10.10.60">
    <property type="entry name" value="Homeodomain-like"/>
    <property type="match status" value="1"/>
</dbReference>
<keyword evidence="5" id="KW-1185">Reference proteome</keyword>
<evidence type="ECO:0000256" key="1">
    <source>
        <dbReference type="ARBA" id="ARBA00023125"/>
    </source>
</evidence>
<dbReference type="EMBL" id="BSXT01002308">
    <property type="protein sequence ID" value="GMF48296.1"/>
    <property type="molecule type" value="Genomic_DNA"/>
</dbReference>
<sequence>MATFTRRGVTTTIITDLHYPSLYRLYEFANQSACFAADRASLTTPHLTSTSAMARGKRPKLNPSGGAKPKEFTRDTVTYKFRQRVLKTSHSIKETLANMYPGLDPAARETKRKSIYYWRKMSAKVERACISSKTSSMKKLRPMGTATVLSRDTELQLVEWVNEYRKLGAPVSALMLHFKVLDFAEQAGLSWQTFTASWAWRKGFIKWHRLSFCARTRQGQKSPEDSAKAVEELNKTMKETMHKLDIQEAYNADQTPIFFEYVPKQTVNARGARTVWVRSGGKDKERMTCMLLGSSYGRKLTPFSVIKTRKSTVKKRAEENLRLRHGFGKTLWKEIKVLQELHGAQIYGNSTGWWTSDLSITWLDYHLKHRPEPTRPLLLLWDEFSAHWTPEVKAHAAQLRVHLLEVPGGHTSDCQPADVAWNAPLKHRLRLRWLRRLQEQVARQEIQREGIKPPKRGDGVRWVADSWSEISAATVANGFNGILEPSPLSEDDEQKFTELANKL</sequence>
<dbReference type="OrthoDB" id="93523at2759"/>
<dbReference type="PANTHER" id="PTHR19303">
    <property type="entry name" value="TRANSPOSON"/>
    <property type="match status" value="1"/>
</dbReference>
<protein>
    <submittedName>
        <fullName evidence="4">Unnamed protein product</fullName>
    </submittedName>
</protein>
<dbReference type="InterPro" id="IPR004875">
    <property type="entry name" value="DDE_SF_endonuclease_dom"/>
</dbReference>
<organism evidence="4 5">
    <name type="scientific">Phytophthora fragariaefolia</name>
    <dbReference type="NCBI Taxonomy" id="1490495"/>
    <lineage>
        <taxon>Eukaryota</taxon>
        <taxon>Sar</taxon>
        <taxon>Stramenopiles</taxon>
        <taxon>Oomycota</taxon>
        <taxon>Peronosporomycetes</taxon>
        <taxon>Peronosporales</taxon>
        <taxon>Peronosporaceae</taxon>
        <taxon>Phytophthora</taxon>
    </lineage>
</organism>
<dbReference type="Pfam" id="PF03221">
    <property type="entry name" value="HTH_Tnp_Tc5"/>
    <property type="match status" value="1"/>
</dbReference>
<dbReference type="AlphaFoldDB" id="A0A9W6XW04"/>
<feature type="domain" description="HTH CENPB-type" evidence="3">
    <location>
        <begin position="141"/>
        <end position="214"/>
    </location>
</feature>
<accession>A0A9W6XW04</accession>
<dbReference type="Proteomes" id="UP001165121">
    <property type="component" value="Unassembled WGS sequence"/>
</dbReference>
<keyword evidence="1" id="KW-0238">DNA-binding</keyword>
<comment type="caution">
    <text evidence="4">The sequence shown here is derived from an EMBL/GenBank/DDBJ whole genome shotgun (WGS) entry which is preliminary data.</text>
</comment>
<dbReference type="Pfam" id="PF03184">
    <property type="entry name" value="DDE_1"/>
    <property type="match status" value="1"/>
</dbReference>
<dbReference type="GO" id="GO:0003677">
    <property type="term" value="F:DNA binding"/>
    <property type="evidence" value="ECO:0007669"/>
    <property type="project" value="UniProtKB-KW"/>
</dbReference>
<evidence type="ECO:0000313" key="5">
    <source>
        <dbReference type="Proteomes" id="UP001165121"/>
    </source>
</evidence>
<evidence type="ECO:0000256" key="2">
    <source>
        <dbReference type="SAM" id="MobiDB-lite"/>
    </source>
</evidence>
<dbReference type="PANTHER" id="PTHR19303:SF57">
    <property type="entry name" value="HTH CENPB-TYPE DOMAIN-CONTAINING PROTEIN"/>
    <property type="match status" value="1"/>
</dbReference>
<dbReference type="GO" id="GO:0005634">
    <property type="term" value="C:nucleus"/>
    <property type="evidence" value="ECO:0007669"/>
    <property type="project" value="TreeGrafter"/>
</dbReference>
<dbReference type="PROSITE" id="PS51253">
    <property type="entry name" value="HTH_CENPB"/>
    <property type="match status" value="1"/>
</dbReference>